<reference evidence="2 3" key="1">
    <citation type="submission" date="2016-11" db="EMBL/GenBank/DDBJ databases">
        <authorList>
            <person name="Jaros S."/>
            <person name="Januszkiewicz K."/>
            <person name="Wedrychowicz H."/>
        </authorList>
    </citation>
    <scope>NUCLEOTIDE SEQUENCE [LARGE SCALE GENOMIC DNA]</scope>
    <source>
        <strain evidence="2 3">Y1</strain>
    </source>
</reference>
<dbReference type="AlphaFoldDB" id="A0A1M7H819"/>
<accession>A0A1M7H819</accession>
<organism evidence="2 3">
    <name type="scientific">Ruminococcus flavefaciens</name>
    <dbReference type="NCBI Taxonomy" id="1265"/>
    <lineage>
        <taxon>Bacteria</taxon>
        <taxon>Bacillati</taxon>
        <taxon>Bacillota</taxon>
        <taxon>Clostridia</taxon>
        <taxon>Eubacteriales</taxon>
        <taxon>Oscillospiraceae</taxon>
        <taxon>Ruminococcus</taxon>
    </lineage>
</organism>
<keyword evidence="1" id="KW-0812">Transmembrane</keyword>
<dbReference type="Proteomes" id="UP000184394">
    <property type="component" value="Unassembled WGS sequence"/>
</dbReference>
<name>A0A1M7H819_RUMFL</name>
<dbReference type="EMBL" id="FRCT01000002">
    <property type="protein sequence ID" value="SHM24499.1"/>
    <property type="molecule type" value="Genomic_DNA"/>
</dbReference>
<evidence type="ECO:0000313" key="2">
    <source>
        <dbReference type="EMBL" id="SHM24499.1"/>
    </source>
</evidence>
<protein>
    <submittedName>
        <fullName evidence="2">Uncharacterized protein</fullName>
    </submittedName>
</protein>
<keyword evidence="1" id="KW-0472">Membrane</keyword>
<evidence type="ECO:0000313" key="3">
    <source>
        <dbReference type="Proteomes" id="UP000184394"/>
    </source>
</evidence>
<gene>
    <name evidence="2" type="ORF">SAMN04487860_102169</name>
</gene>
<evidence type="ECO:0000256" key="1">
    <source>
        <dbReference type="SAM" id="Phobius"/>
    </source>
</evidence>
<dbReference type="OrthoDB" id="1829047at2"/>
<proteinExistence type="predicted"/>
<keyword evidence="1" id="KW-1133">Transmembrane helix</keyword>
<dbReference type="RefSeq" id="WP_072948567.1">
    <property type="nucleotide sequence ID" value="NZ_FRCT01000002.1"/>
</dbReference>
<feature type="transmembrane region" description="Helical" evidence="1">
    <location>
        <begin position="90"/>
        <end position="112"/>
    </location>
</feature>
<sequence length="161" mass="18019">MSLKRITASAVCVMAFWGVFGVKSSFTAGSAQMLTAYADEYDFDYVDEYDYEEEPDIDGSEIDDIELDEIDSDADISVNENRGTKRKHNVISSFVVSLLIGLISALIAVSIMKSSMKSVRKKAGAADYRKENSFKLTKNTDTFMYKRVEKIAIPKNNQPNK</sequence>